<evidence type="ECO:0000313" key="2">
    <source>
        <dbReference type="EMBL" id="PSJ31644.1"/>
    </source>
</evidence>
<evidence type="ECO:0008006" key="4">
    <source>
        <dbReference type="Google" id="ProtNLM"/>
    </source>
</evidence>
<evidence type="ECO:0000256" key="1">
    <source>
        <dbReference type="SAM" id="SignalP"/>
    </source>
</evidence>
<proteinExistence type="predicted"/>
<organism evidence="2 3">
    <name type="scientific">Peptostreptococcus russellii</name>
    <dbReference type="NCBI Taxonomy" id="215200"/>
    <lineage>
        <taxon>Bacteria</taxon>
        <taxon>Bacillati</taxon>
        <taxon>Bacillota</taxon>
        <taxon>Clostridia</taxon>
        <taxon>Peptostreptococcales</taxon>
        <taxon>Peptostreptococcaceae</taxon>
        <taxon>Peptostreptococcus</taxon>
    </lineage>
</organism>
<evidence type="ECO:0000313" key="3">
    <source>
        <dbReference type="Proteomes" id="UP000241434"/>
    </source>
</evidence>
<dbReference type="InterPro" id="IPR024258">
    <property type="entry name" value="DUF3798"/>
</dbReference>
<dbReference type="Gene3D" id="3.40.50.11400">
    <property type="match status" value="1"/>
</dbReference>
<gene>
    <name evidence="2" type="ORF">UF10_03155</name>
</gene>
<keyword evidence="3" id="KW-1185">Reference proteome</keyword>
<comment type="caution">
    <text evidence="2">The sequence shown here is derived from an EMBL/GenBank/DDBJ whole genome shotgun (WGS) entry which is preliminary data.</text>
</comment>
<dbReference type="PROSITE" id="PS51257">
    <property type="entry name" value="PROKAR_LIPOPROTEIN"/>
    <property type="match status" value="1"/>
</dbReference>
<dbReference type="Proteomes" id="UP000241434">
    <property type="component" value="Unassembled WGS sequence"/>
</dbReference>
<protein>
    <recommendedName>
        <fullName evidence="4">Lipoprotein</fullName>
    </recommendedName>
</protein>
<dbReference type="AlphaFoldDB" id="A0A2P7Q101"/>
<dbReference type="Pfam" id="PF12683">
    <property type="entry name" value="DUF3798"/>
    <property type="match status" value="1"/>
</dbReference>
<dbReference type="RefSeq" id="WP_170062438.1">
    <property type="nucleotide sequence ID" value="NZ_JYGE01000003.1"/>
</dbReference>
<name>A0A2P7Q101_9FIRM</name>
<sequence length="395" mass="44734">MNKKFKKILLASTSIVLSSLLLIGCSGKESKNQAELLDSKKDLNTKVAIVTQSKKENERAFSSAESEKLNSLYRIERDPKKKSSVEHFVLPDNFESNEKATRDVFDKIKKDKKINVLVLSSNKSGSLPYIKDLKKERKDIMTISANLNEDDNSLIDTFDLNFETADIDRGERIAELAKSLGAERFIYFASDKDLSNEKNKKILDGIVSKSKQCDMPTEEIKIANELNSYEKKAFLSNKIDELVKKYGKDINIYSFDSELDEVLASKLLEQKFFVAEFSKPNVSKLLMNIYGIKGISRMQENFVWMNSQIGTFLRVNHDIERRVGSSGVDADSYIIKFASDLGANLKSKNKGAQTAYNSYFLEKISRARGKTESGFVNKYKGVGNFKIIDPDQIVY</sequence>
<keyword evidence="1" id="KW-0732">Signal</keyword>
<feature type="chain" id="PRO_5038885293" description="Lipoprotein" evidence="1">
    <location>
        <begin position="24"/>
        <end position="395"/>
    </location>
</feature>
<dbReference type="Gene3D" id="3.40.50.11390">
    <property type="match status" value="1"/>
</dbReference>
<feature type="signal peptide" evidence="1">
    <location>
        <begin position="1"/>
        <end position="23"/>
    </location>
</feature>
<accession>A0A2P7Q101</accession>
<dbReference type="EMBL" id="JYGE01000003">
    <property type="protein sequence ID" value="PSJ31644.1"/>
    <property type="molecule type" value="Genomic_DNA"/>
</dbReference>
<reference evidence="2" key="1">
    <citation type="thesis" date="2015" institute="Rutgers" country="The State University of New Jersey, 14 College Farm Rd., New Brunswick, NJ, USA">
        <title>Ammonia toxicity in bacteria and its implications for treatment of and resource recovery from highly nitrogenous organic wastes.</title>
        <authorList>
            <person name="Luther A.K."/>
        </authorList>
    </citation>
    <scope>NUCLEOTIDE SEQUENCE</scope>
    <source>
        <strain evidence="2">RT-10B</strain>
    </source>
</reference>